<comment type="caution">
    <text evidence="2">The sequence shown here is derived from an EMBL/GenBank/DDBJ whole genome shotgun (WGS) entry which is preliminary data.</text>
</comment>
<evidence type="ECO:0000313" key="2">
    <source>
        <dbReference type="EMBL" id="MBM7634904.1"/>
    </source>
</evidence>
<dbReference type="Proteomes" id="UP000741863">
    <property type="component" value="Unassembled WGS sequence"/>
</dbReference>
<name>A0ABS2PHU5_9BACL</name>
<dbReference type="RefSeq" id="WP_204699654.1">
    <property type="nucleotide sequence ID" value="NZ_JAFBEC010000018.1"/>
</dbReference>
<accession>A0ABS2PHU5</accession>
<dbReference type="Pfam" id="PF06276">
    <property type="entry name" value="FhuF"/>
    <property type="match status" value="1"/>
</dbReference>
<gene>
    <name evidence="2" type="ORF">JOD17_004031</name>
</gene>
<organism evidence="2 3">
    <name type="scientific">Geomicrobium sediminis</name>
    <dbReference type="NCBI Taxonomy" id="1347788"/>
    <lineage>
        <taxon>Bacteria</taxon>
        <taxon>Bacillati</taxon>
        <taxon>Bacillota</taxon>
        <taxon>Bacilli</taxon>
        <taxon>Bacillales</taxon>
        <taxon>Geomicrobium</taxon>
    </lineage>
</organism>
<evidence type="ECO:0000259" key="1">
    <source>
        <dbReference type="Pfam" id="PF06276"/>
    </source>
</evidence>
<protein>
    <submittedName>
        <fullName evidence="2">Ferric iron reductase protein FhuF</fullName>
    </submittedName>
</protein>
<dbReference type="InterPro" id="IPR022770">
    <property type="entry name" value="IucA/IucC-like_C"/>
</dbReference>
<feature type="domain" description="Aerobactin siderophore biosynthesis IucA/IucC-like C-terminal" evidence="1">
    <location>
        <begin position="57"/>
        <end position="171"/>
    </location>
</feature>
<reference evidence="2 3" key="1">
    <citation type="submission" date="2021-01" db="EMBL/GenBank/DDBJ databases">
        <title>Genomic Encyclopedia of Type Strains, Phase IV (KMG-IV): sequencing the most valuable type-strain genomes for metagenomic binning, comparative biology and taxonomic classification.</title>
        <authorList>
            <person name="Goeker M."/>
        </authorList>
    </citation>
    <scope>NUCLEOTIDE SEQUENCE [LARGE SCALE GENOMIC DNA]</scope>
    <source>
        <strain evidence="2 3">DSM 25540</strain>
    </source>
</reference>
<proteinExistence type="predicted"/>
<keyword evidence="3" id="KW-1185">Reference proteome</keyword>
<dbReference type="EMBL" id="JAFBEC010000018">
    <property type="protein sequence ID" value="MBM7634904.1"/>
    <property type="molecule type" value="Genomic_DNA"/>
</dbReference>
<evidence type="ECO:0000313" key="3">
    <source>
        <dbReference type="Proteomes" id="UP000741863"/>
    </source>
</evidence>
<sequence length="242" mass="28219">MRESVTIERLASFGIERYTSNTTGFRMDHLLDPLRCRDFLMSYMEKIEAPNIKVAASLFIKYYARVTVGSLLYSLGNYNQALSMPLTGCVFNEDRKKLCIQERDCPWDTCPAENRVEWRDRTLQTFFTEHMTPLIRAISTVRISTRILWENIAIRIHSVYRSLLQSTESRIQREQLLSDFRCLQRAEGSLFGLDTNPLQPFLQEEAVLGSACTRKTCCLFHRMENKKEDLDYCKICPLERSS</sequence>